<dbReference type="InterPro" id="IPR053185">
    <property type="entry name" value="SET_domain_protein"/>
</dbReference>
<evidence type="ECO:0000313" key="2">
    <source>
        <dbReference type="Proteomes" id="UP000623467"/>
    </source>
</evidence>
<dbReference type="SUPFAM" id="SSF82199">
    <property type="entry name" value="SET domain"/>
    <property type="match status" value="1"/>
</dbReference>
<sequence length="198" mass="22375">MPSFSYRLYAVRDIAEGEELTYQYTDAVQSAAKRQTELKPYDFVCTCPACKDPSKSDPRRAAIAKFYAANIGMLTSSFLDDALLAKCRKQIELIVCEGLEHHTVYFHIVKLLMEGCIAHGDAQRASKWAAKLDNCHWDENRNNADVVELLKSGPAYRKHPLWRTLVEPGVPSQRLDMAQMFKRRLAERAPAAITNLGL</sequence>
<reference evidence="1" key="1">
    <citation type="submission" date="2020-05" db="EMBL/GenBank/DDBJ databases">
        <title>Mycena genomes resolve the evolution of fungal bioluminescence.</title>
        <authorList>
            <person name="Tsai I.J."/>
        </authorList>
    </citation>
    <scope>NUCLEOTIDE SEQUENCE</scope>
    <source>
        <strain evidence="1">160909Yilan</strain>
    </source>
</reference>
<dbReference type="OrthoDB" id="5945798at2759"/>
<proteinExistence type="predicted"/>
<dbReference type="PANTHER" id="PTHR47332:SF4">
    <property type="entry name" value="SET DOMAIN-CONTAINING PROTEIN 5"/>
    <property type="match status" value="1"/>
</dbReference>
<dbReference type="Proteomes" id="UP000623467">
    <property type="component" value="Unassembled WGS sequence"/>
</dbReference>
<dbReference type="PANTHER" id="PTHR47332">
    <property type="entry name" value="SET DOMAIN-CONTAINING PROTEIN 5"/>
    <property type="match status" value="1"/>
</dbReference>
<dbReference type="EMBL" id="JACAZH010000014">
    <property type="protein sequence ID" value="KAF7351083.1"/>
    <property type="molecule type" value="Genomic_DNA"/>
</dbReference>
<name>A0A8H6Y0M9_9AGAR</name>
<dbReference type="Gene3D" id="2.170.270.10">
    <property type="entry name" value="SET domain"/>
    <property type="match status" value="1"/>
</dbReference>
<dbReference type="InterPro" id="IPR046341">
    <property type="entry name" value="SET_dom_sf"/>
</dbReference>
<accession>A0A8H6Y0M9</accession>
<dbReference type="AlphaFoldDB" id="A0A8H6Y0M9"/>
<evidence type="ECO:0000313" key="1">
    <source>
        <dbReference type="EMBL" id="KAF7351083.1"/>
    </source>
</evidence>
<comment type="caution">
    <text evidence="1">The sequence shown here is derived from an EMBL/GenBank/DDBJ whole genome shotgun (WGS) entry which is preliminary data.</text>
</comment>
<organism evidence="1 2">
    <name type="scientific">Mycena sanguinolenta</name>
    <dbReference type="NCBI Taxonomy" id="230812"/>
    <lineage>
        <taxon>Eukaryota</taxon>
        <taxon>Fungi</taxon>
        <taxon>Dikarya</taxon>
        <taxon>Basidiomycota</taxon>
        <taxon>Agaricomycotina</taxon>
        <taxon>Agaricomycetes</taxon>
        <taxon>Agaricomycetidae</taxon>
        <taxon>Agaricales</taxon>
        <taxon>Marasmiineae</taxon>
        <taxon>Mycenaceae</taxon>
        <taxon>Mycena</taxon>
    </lineage>
</organism>
<keyword evidence="2" id="KW-1185">Reference proteome</keyword>
<gene>
    <name evidence="1" type="ORF">MSAN_01670700</name>
</gene>
<protein>
    <submittedName>
        <fullName evidence="1">SET domain-containing protein</fullName>
    </submittedName>
</protein>